<dbReference type="RefSeq" id="XP_025552442.1">
    <property type="nucleotide sequence ID" value="XM_025696932.1"/>
</dbReference>
<gene>
    <name evidence="2" type="ORF">BO97DRAFT_423982</name>
</gene>
<accession>A0A395I284</accession>
<dbReference type="Pfam" id="PF20253">
    <property type="entry name" value="DUF6604"/>
    <property type="match status" value="1"/>
</dbReference>
<protein>
    <recommendedName>
        <fullName evidence="1">DUF6604 domain-containing protein</fullName>
    </recommendedName>
</protein>
<dbReference type="GeneID" id="37201221"/>
<dbReference type="PANTHER" id="PTHR38795:SF1">
    <property type="entry name" value="DUF6604 DOMAIN-CONTAINING PROTEIN"/>
    <property type="match status" value="1"/>
</dbReference>
<evidence type="ECO:0000259" key="1">
    <source>
        <dbReference type="Pfam" id="PF20253"/>
    </source>
</evidence>
<feature type="domain" description="DUF6604" evidence="1">
    <location>
        <begin position="12"/>
        <end position="251"/>
    </location>
</feature>
<dbReference type="PANTHER" id="PTHR38795">
    <property type="entry name" value="DUF6604 DOMAIN-CONTAINING PROTEIN"/>
    <property type="match status" value="1"/>
</dbReference>
<evidence type="ECO:0000313" key="2">
    <source>
        <dbReference type="EMBL" id="RAL13288.1"/>
    </source>
</evidence>
<dbReference type="Proteomes" id="UP000248961">
    <property type="component" value="Unassembled WGS sequence"/>
</dbReference>
<dbReference type="EMBL" id="KZ824280">
    <property type="protein sequence ID" value="RAL13288.1"/>
    <property type="molecule type" value="Genomic_DNA"/>
</dbReference>
<evidence type="ECO:0000313" key="3">
    <source>
        <dbReference type="Proteomes" id="UP000248961"/>
    </source>
</evidence>
<dbReference type="STRING" id="1450537.A0A395I284"/>
<dbReference type="OrthoDB" id="5238236at2759"/>
<name>A0A395I284_ASPHC</name>
<dbReference type="InterPro" id="IPR046539">
    <property type="entry name" value="DUF6604"/>
</dbReference>
<keyword evidence="3" id="KW-1185">Reference proteome</keyword>
<sequence length="740" mass="83263">MASITHISQYAQYKQDTNDVAAWLLTTHPEFKPKGPGRLKGKARKAAQAADARPRATEYTLTLDQFTQWAKAIVSAGIIKQVPPMVMIKLRRSIVRRRYQRRFYEHSEDASSNASHEHFISVLEQVEQILRPITPKEVLGKDAGSDEEELIEALGNRFQGLEVQEAADEAPGSTAATSPPIAVSCKVAEDAANTPNPLYAVGMLLDDMCLMMRYVRDSWQAYRDGRNSLETAALISDMTFHLIMKLADELQEEGVFERVSGGWPKAFHDLWVVCQKALEKGVRDGGAATGDAGIKSHHRLILDITYLLALIPATLELKQDLDVSGLVRDNVSACDWTTDHRRRLQRLVLEEAIVELRLFDLTTTLGLPRPDCFTRTLRDAMYTRKLSLELLFGVCIFLEARLTLGPEVDRPSSQLLSFIEVTQPQIVQTLECHGEIPSAHQDMADTVSSWLDITDKIVGVDKVYQARRTRGVLARRLALFACQPMLCGVLLSYCKFSTYQMGVSWANNLDAVVAVCHLYNAAQQENALPDGWSWPSVEGLLNTYPSMFLGQKRPTYWGDYVRSLTKALGIFHGQRKSRLPWQFPPQAATIQKLQLCGFDRTNDWTVDDIMRVLRESQVCQTVMRPTAKGAAEPKLRVVDALELLGKCIHAEVAEIVTVSWFQLHTICWRILTTIRSELEELRQAFDSAYKEINICVIIVLLFLQPKRRELLHEAVRIMQTVLSAADAEHCRSSGEKNQTA</sequence>
<dbReference type="AlphaFoldDB" id="A0A395I284"/>
<organism evidence="2 3">
    <name type="scientific">Aspergillus homomorphus (strain CBS 101889)</name>
    <dbReference type="NCBI Taxonomy" id="1450537"/>
    <lineage>
        <taxon>Eukaryota</taxon>
        <taxon>Fungi</taxon>
        <taxon>Dikarya</taxon>
        <taxon>Ascomycota</taxon>
        <taxon>Pezizomycotina</taxon>
        <taxon>Eurotiomycetes</taxon>
        <taxon>Eurotiomycetidae</taxon>
        <taxon>Eurotiales</taxon>
        <taxon>Aspergillaceae</taxon>
        <taxon>Aspergillus</taxon>
        <taxon>Aspergillus subgen. Circumdati</taxon>
    </lineage>
</organism>
<reference evidence="2 3" key="1">
    <citation type="submission" date="2018-02" db="EMBL/GenBank/DDBJ databases">
        <title>The genomes of Aspergillus section Nigri reveals drivers in fungal speciation.</title>
        <authorList>
            <consortium name="DOE Joint Genome Institute"/>
            <person name="Vesth T.C."/>
            <person name="Nybo J."/>
            <person name="Theobald S."/>
            <person name="Brandl J."/>
            <person name="Frisvad J.C."/>
            <person name="Nielsen K.F."/>
            <person name="Lyhne E.K."/>
            <person name="Kogle M.E."/>
            <person name="Kuo A."/>
            <person name="Riley R."/>
            <person name="Clum A."/>
            <person name="Nolan M."/>
            <person name="Lipzen A."/>
            <person name="Salamov A."/>
            <person name="Henrissat B."/>
            <person name="Wiebenga A."/>
            <person name="De vries R.P."/>
            <person name="Grigoriev I.V."/>
            <person name="Mortensen U.H."/>
            <person name="Andersen M.R."/>
            <person name="Baker S.E."/>
        </authorList>
    </citation>
    <scope>NUCLEOTIDE SEQUENCE [LARGE SCALE GENOMIC DNA]</scope>
    <source>
        <strain evidence="2 3">CBS 101889</strain>
    </source>
</reference>
<proteinExistence type="predicted"/>
<dbReference type="VEuPathDB" id="FungiDB:BO97DRAFT_423982"/>